<name>A0ABV2XY61_9ACTN</name>
<evidence type="ECO:0000313" key="2">
    <source>
        <dbReference type="Proteomes" id="UP001550603"/>
    </source>
</evidence>
<sequence>MSTTRPSGARSRARQRNGDAAARYASDGAFAPGATRTALAAFPSPVLVLAGECDVAAPARVMKEYAGLFPRGEALVQSGVGHFPWLDDPGPFVSTIREFLVC</sequence>
<organism evidence="1 2">
    <name type="scientific">Streptomyces olindensis</name>
    <dbReference type="NCBI Taxonomy" id="358823"/>
    <lineage>
        <taxon>Bacteria</taxon>
        <taxon>Bacillati</taxon>
        <taxon>Actinomycetota</taxon>
        <taxon>Actinomycetes</taxon>
        <taxon>Kitasatosporales</taxon>
        <taxon>Streptomycetaceae</taxon>
        <taxon>Streptomyces</taxon>
    </lineage>
</organism>
<dbReference type="Gene3D" id="3.40.50.1820">
    <property type="entry name" value="alpha/beta hydrolase"/>
    <property type="match status" value="1"/>
</dbReference>
<comment type="caution">
    <text evidence="1">The sequence shown here is derived from an EMBL/GenBank/DDBJ whole genome shotgun (WGS) entry which is preliminary data.</text>
</comment>
<proteinExistence type="predicted"/>
<keyword evidence="2" id="KW-1185">Reference proteome</keyword>
<protein>
    <submittedName>
        <fullName evidence="1">Alpha/beta hydrolase</fullName>
    </submittedName>
</protein>
<accession>A0ABV2XY61</accession>
<gene>
    <name evidence="1" type="ORF">ABZ568_21550</name>
</gene>
<reference evidence="1 2" key="1">
    <citation type="submission" date="2024-06" db="EMBL/GenBank/DDBJ databases">
        <title>The Natural Products Discovery Center: Release of the First 8490 Sequenced Strains for Exploring Actinobacteria Biosynthetic Diversity.</title>
        <authorList>
            <person name="Kalkreuter E."/>
            <person name="Kautsar S.A."/>
            <person name="Yang D."/>
            <person name="Bader C.D."/>
            <person name="Teijaro C.N."/>
            <person name="Fluegel L."/>
            <person name="Davis C.M."/>
            <person name="Simpson J.R."/>
            <person name="Lauterbach L."/>
            <person name="Steele A.D."/>
            <person name="Gui C."/>
            <person name="Meng S."/>
            <person name="Li G."/>
            <person name="Viehrig K."/>
            <person name="Ye F."/>
            <person name="Su P."/>
            <person name="Kiefer A.F."/>
            <person name="Nichols A."/>
            <person name="Cepeda A.J."/>
            <person name="Yan W."/>
            <person name="Fan B."/>
            <person name="Jiang Y."/>
            <person name="Adhikari A."/>
            <person name="Zheng C.-J."/>
            <person name="Schuster L."/>
            <person name="Cowan T.M."/>
            <person name="Smanski M.J."/>
            <person name="Chevrette M.G."/>
            <person name="De Carvalho L.P.S."/>
            <person name="Shen B."/>
        </authorList>
    </citation>
    <scope>NUCLEOTIDE SEQUENCE [LARGE SCALE GENOMIC DNA]</scope>
    <source>
        <strain evidence="1 2">NPDC019583</strain>
    </source>
</reference>
<keyword evidence="1" id="KW-0378">Hydrolase</keyword>
<evidence type="ECO:0000313" key="1">
    <source>
        <dbReference type="EMBL" id="MEU2268947.1"/>
    </source>
</evidence>
<dbReference type="EMBL" id="JBEYBN010000030">
    <property type="protein sequence ID" value="MEU2268947.1"/>
    <property type="molecule type" value="Genomic_DNA"/>
</dbReference>
<dbReference type="RefSeq" id="WP_359790345.1">
    <property type="nucleotide sequence ID" value="NZ_JBEYBN010000030.1"/>
</dbReference>
<dbReference type="InterPro" id="IPR029058">
    <property type="entry name" value="AB_hydrolase_fold"/>
</dbReference>
<dbReference type="SUPFAM" id="SSF53474">
    <property type="entry name" value="alpha/beta-Hydrolases"/>
    <property type="match status" value="1"/>
</dbReference>
<dbReference type="GO" id="GO:0016787">
    <property type="term" value="F:hydrolase activity"/>
    <property type="evidence" value="ECO:0007669"/>
    <property type="project" value="UniProtKB-KW"/>
</dbReference>
<dbReference type="Proteomes" id="UP001550603">
    <property type="component" value="Unassembled WGS sequence"/>
</dbReference>